<keyword evidence="2" id="KW-1185">Reference proteome</keyword>
<protein>
    <submittedName>
        <fullName evidence="1">Uncharacterized protein</fullName>
    </submittedName>
</protein>
<dbReference type="AlphaFoldDB" id="A0AAD4BZW7"/>
<name>A0AAD4BZW7_BOLED</name>
<evidence type="ECO:0000313" key="1">
    <source>
        <dbReference type="EMBL" id="KAF8444459.1"/>
    </source>
</evidence>
<organism evidence="1 2">
    <name type="scientific">Boletus edulis BED1</name>
    <dbReference type="NCBI Taxonomy" id="1328754"/>
    <lineage>
        <taxon>Eukaryota</taxon>
        <taxon>Fungi</taxon>
        <taxon>Dikarya</taxon>
        <taxon>Basidiomycota</taxon>
        <taxon>Agaricomycotina</taxon>
        <taxon>Agaricomycetes</taxon>
        <taxon>Agaricomycetidae</taxon>
        <taxon>Boletales</taxon>
        <taxon>Boletineae</taxon>
        <taxon>Boletaceae</taxon>
        <taxon>Boletoideae</taxon>
        <taxon>Boletus</taxon>
    </lineage>
</organism>
<dbReference type="Proteomes" id="UP001194468">
    <property type="component" value="Unassembled WGS sequence"/>
</dbReference>
<sequence length="256" mass="29453">MSSFSEKPVSFSHPTPITQETINIIGSKCSYVTSTNGHMKMVILPEGEAVTMPSEYEKALCVLSYRFELQKYTIPQVAASKRACKMQLDGLLYLERVRDRFITEVHAVPTVAALQHWRYAAFDYYLWLDYMYGQHHDEARRLLQSQHGVTFKLVALKKPVDWTTYKKCHCRQVDLCGFDYPLESMIGTPPPATNTWAKSILSRELNEGSGQDKDGNEGMPLEKDNVKQQDELLGLWLFKDALENYTQNPHLLEEFF</sequence>
<comment type="caution">
    <text evidence="1">The sequence shown here is derived from an EMBL/GenBank/DDBJ whole genome shotgun (WGS) entry which is preliminary data.</text>
</comment>
<proteinExistence type="predicted"/>
<reference evidence="1" key="2">
    <citation type="journal article" date="2020" name="Nat. Commun.">
        <title>Large-scale genome sequencing of mycorrhizal fungi provides insights into the early evolution of symbiotic traits.</title>
        <authorList>
            <person name="Miyauchi S."/>
            <person name="Kiss E."/>
            <person name="Kuo A."/>
            <person name="Drula E."/>
            <person name="Kohler A."/>
            <person name="Sanchez-Garcia M."/>
            <person name="Morin E."/>
            <person name="Andreopoulos B."/>
            <person name="Barry K.W."/>
            <person name="Bonito G."/>
            <person name="Buee M."/>
            <person name="Carver A."/>
            <person name="Chen C."/>
            <person name="Cichocki N."/>
            <person name="Clum A."/>
            <person name="Culley D."/>
            <person name="Crous P.W."/>
            <person name="Fauchery L."/>
            <person name="Girlanda M."/>
            <person name="Hayes R.D."/>
            <person name="Keri Z."/>
            <person name="LaButti K."/>
            <person name="Lipzen A."/>
            <person name="Lombard V."/>
            <person name="Magnuson J."/>
            <person name="Maillard F."/>
            <person name="Murat C."/>
            <person name="Nolan M."/>
            <person name="Ohm R.A."/>
            <person name="Pangilinan J."/>
            <person name="Pereira M.F."/>
            <person name="Perotto S."/>
            <person name="Peter M."/>
            <person name="Pfister S."/>
            <person name="Riley R."/>
            <person name="Sitrit Y."/>
            <person name="Stielow J.B."/>
            <person name="Szollosi G."/>
            <person name="Zifcakova L."/>
            <person name="Stursova M."/>
            <person name="Spatafora J.W."/>
            <person name="Tedersoo L."/>
            <person name="Vaario L.M."/>
            <person name="Yamada A."/>
            <person name="Yan M."/>
            <person name="Wang P."/>
            <person name="Xu J."/>
            <person name="Bruns T."/>
            <person name="Baldrian P."/>
            <person name="Vilgalys R."/>
            <person name="Dunand C."/>
            <person name="Henrissat B."/>
            <person name="Grigoriev I.V."/>
            <person name="Hibbett D."/>
            <person name="Nagy L.G."/>
            <person name="Martin F.M."/>
        </authorList>
    </citation>
    <scope>NUCLEOTIDE SEQUENCE</scope>
    <source>
        <strain evidence="1">BED1</strain>
    </source>
</reference>
<accession>A0AAD4BZW7</accession>
<gene>
    <name evidence="1" type="ORF">L210DRAFT_3502062</name>
</gene>
<reference evidence="1" key="1">
    <citation type="submission" date="2019-10" db="EMBL/GenBank/DDBJ databases">
        <authorList>
            <consortium name="DOE Joint Genome Institute"/>
            <person name="Kuo A."/>
            <person name="Miyauchi S."/>
            <person name="Kiss E."/>
            <person name="Drula E."/>
            <person name="Kohler A."/>
            <person name="Sanchez-Garcia M."/>
            <person name="Andreopoulos B."/>
            <person name="Barry K.W."/>
            <person name="Bonito G."/>
            <person name="Buee M."/>
            <person name="Carver A."/>
            <person name="Chen C."/>
            <person name="Cichocki N."/>
            <person name="Clum A."/>
            <person name="Culley D."/>
            <person name="Crous P.W."/>
            <person name="Fauchery L."/>
            <person name="Girlanda M."/>
            <person name="Hayes R."/>
            <person name="Keri Z."/>
            <person name="LaButti K."/>
            <person name="Lipzen A."/>
            <person name="Lombard V."/>
            <person name="Magnuson J."/>
            <person name="Maillard F."/>
            <person name="Morin E."/>
            <person name="Murat C."/>
            <person name="Nolan M."/>
            <person name="Ohm R."/>
            <person name="Pangilinan J."/>
            <person name="Pereira M."/>
            <person name="Perotto S."/>
            <person name="Peter M."/>
            <person name="Riley R."/>
            <person name="Sitrit Y."/>
            <person name="Stielow B."/>
            <person name="Szollosi G."/>
            <person name="Zifcakova L."/>
            <person name="Stursova M."/>
            <person name="Spatafora J.W."/>
            <person name="Tedersoo L."/>
            <person name="Vaario L.-M."/>
            <person name="Yamada A."/>
            <person name="Yan M."/>
            <person name="Wang P."/>
            <person name="Xu J."/>
            <person name="Bruns T."/>
            <person name="Baldrian P."/>
            <person name="Vilgalys R."/>
            <person name="Henrissat B."/>
            <person name="Grigoriev I.V."/>
            <person name="Hibbett D."/>
            <person name="Nagy L.G."/>
            <person name="Martin F.M."/>
        </authorList>
    </citation>
    <scope>NUCLEOTIDE SEQUENCE</scope>
    <source>
        <strain evidence="1">BED1</strain>
    </source>
</reference>
<evidence type="ECO:0000313" key="2">
    <source>
        <dbReference type="Proteomes" id="UP001194468"/>
    </source>
</evidence>
<dbReference type="EMBL" id="WHUW01000006">
    <property type="protein sequence ID" value="KAF8444459.1"/>
    <property type="molecule type" value="Genomic_DNA"/>
</dbReference>